<keyword evidence="3 6" id="KW-1133">Transmembrane helix</keyword>
<keyword evidence="2 6" id="KW-0812">Transmembrane</keyword>
<evidence type="ECO:0000256" key="2">
    <source>
        <dbReference type="ARBA" id="ARBA00022692"/>
    </source>
</evidence>
<evidence type="ECO:0000313" key="10">
    <source>
        <dbReference type="RefSeq" id="XP_055876136.1"/>
    </source>
</evidence>
<feature type="transmembrane region" description="Helical" evidence="6">
    <location>
        <begin position="234"/>
        <end position="257"/>
    </location>
</feature>
<feature type="transmembrane region" description="Helical" evidence="6">
    <location>
        <begin position="194"/>
        <end position="214"/>
    </location>
</feature>
<feature type="transmembrane region" description="Helical" evidence="6">
    <location>
        <begin position="45"/>
        <end position="65"/>
    </location>
</feature>
<dbReference type="InterPro" id="IPR004031">
    <property type="entry name" value="PMP22/EMP/MP20/Claudin"/>
</dbReference>
<evidence type="ECO:0000313" key="8">
    <source>
        <dbReference type="RefSeq" id="XP_055876134.1"/>
    </source>
</evidence>
<evidence type="ECO:0000256" key="5">
    <source>
        <dbReference type="SAM" id="MobiDB-lite"/>
    </source>
</evidence>
<dbReference type="OrthoDB" id="5917530at2759"/>
<dbReference type="PANTHER" id="PTHR10671">
    <property type="entry name" value="EPITHELIAL MEMBRANE PROTEIN-RELATED"/>
    <property type="match status" value="1"/>
</dbReference>
<dbReference type="Pfam" id="PF13903">
    <property type="entry name" value="Claudin_2"/>
    <property type="match status" value="1"/>
</dbReference>
<dbReference type="RefSeq" id="XP_055876134.1">
    <property type="nucleotide sequence ID" value="XM_056020159.1"/>
</dbReference>
<feature type="region of interest" description="Disordered" evidence="5">
    <location>
        <begin position="1"/>
        <end position="30"/>
    </location>
</feature>
<feature type="transmembrane region" description="Helical" evidence="6">
    <location>
        <begin position="160"/>
        <end position="182"/>
    </location>
</feature>
<evidence type="ECO:0000256" key="1">
    <source>
        <dbReference type="ARBA" id="ARBA00004141"/>
    </source>
</evidence>
<reference evidence="8 9" key="1">
    <citation type="submission" date="2025-04" db="UniProtKB">
        <authorList>
            <consortium name="RefSeq"/>
        </authorList>
    </citation>
    <scope>IDENTIFICATION</scope>
</reference>
<dbReference type="Proteomes" id="UP001165740">
    <property type="component" value="Chromosome 2"/>
</dbReference>
<dbReference type="RefSeq" id="XP_055876136.1">
    <property type="nucleotide sequence ID" value="XM_056020161.1"/>
</dbReference>
<evidence type="ECO:0000256" key="3">
    <source>
        <dbReference type="ARBA" id="ARBA00022989"/>
    </source>
</evidence>
<evidence type="ECO:0000313" key="9">
    <source>
        <dbReference type="RefSeq" id="XP_055876135.1"/>
    </source>
</evidence>
<dbReference type="OMA" id="FYHHRYM"/>
<dbReference type="RefSeq" id="XP_055876135.1">
    <property type="nucleotide sequence ID" value="XM_056020160.1"/>
</dbReference>
<keyword evidence="7" id="KW-1185">Reference proteome</keyword>
<feature type="compositionally biased region" description="Basic residues" evidence="5">
    <location>
        <begin position="10"/>
        <end position="30"/>
    </location>
</feature>
<protein>
    <submittedName>
        <fullName evidence="8 9">Uncharacterized protein LOC106074474 isoform X1</fullName>
    </submittedName>
</protein>
<evidence type="ECO:0000256" key="6">
    <source>
        <dbReference type="SAM" id="Phobius"/>
    </source>
</evidence>
<accession>A0A9W2ZMF9</accession>
<dbReference type="GO" id="GO:0005886">
    <property type="term" value="C:plasma membrane"/>
    <property type="evidence" value="ECO:0007669"/>
    <property type="project" value="TreeGrafter"/>
</dbReference>
<dbReference type="PANTHER" id="PTHR10671:SF82">
    <property type="entry name" value="GH19567P"/>
    <property type="match status" value="1"/>
</dbReference>
<name>A0A9W2ZMF9_BIOGL</name>
<gene>
    <name evidence="8 9 10" type="primary">LOC106074474</name>
</gene>
<dbReference type="Gene3D" id="1.20.140.150">
    <property type="match status" value="1"/>
</dbReference>
<sequence>MEQPKEQRTPSKKSGSKRSTKSRARPQRHKLSYKTRAATWLEPRILMITTGVTLLGVLFQVIAIATESWLIMNVHGEGVYRNSSGKFLLEAYTGLWRLCRVELEKKVDQAGKEVEIVHETCERHNLFPKGDDKNEGQPIDSHHLELDVKRMFQIDYTRTAIAFTLMALFIMAIGHCFAFYALRRPRYIIKRLAALLHFMTAACLLVLNEVFIKTVDHEKKSMPDRIPLESVTRYGYSFILSWIVFVLFILAGLIFLFMSHKKKPEYTDGNEAIEDEPVEIFRR</sequence>
<dbReference type="GeneID" id="106074474"/>
<evidence type="ECO:0000256" key="4">
    <source>
        <dbReference type="ARBA" id="ARBA00023136"/>
    </source>
</evidence>
<evidence type="ECO:0000313" key="7">
    <source>
        <dbReference type="Proteomes" id="UP001165740"/>
    </source>
</evidence>
<dbReference type="AlphaFoldDB" id="A0A9W2ZMF9"/>
<comment type="subcellular location">
    <subcellularLocation>
        <location evidence="1">Membrane</location>
        <topology evidence="1">Multi-pass membrane protein</topology>
    </subcellularLocation>
</comment>
<keyword evidence="4 6" id="KW-0472">Membrane</keyword>
<organism evidence="7 10">
    <name type="scientific">Biomphalaria glabrata</name>
    <name type="common">Bloodfluke planorb</name>
    <name type="synonym">Freshwater snail</name>
    <dbReference type="NCBI Taxonomy" id="6526"/>
    <lineage>
        <taxon>Eukaryota</taxon>
        <taxon>Metazoa</taxon>
        <taxon>Spiralia</taxon>
        <taxon>Lophotrochozoa</taxon>
        <taxon>Mollusca</taxon>
        <taxon>Gastropoda</taxon>
        <taxon>Heterobranchia</taxon>
        <taxon>Euthyneura</taxon>
        <taxon>Panpulmonata</taxon>
        <taxon>Hygrophila</taxon>
        <taxon>Lymnaeoidea</taxon>
        <taxon>Planorbidae</taxon>
        <taxon>Biomphalaria</taxon>
    </lineage>
</organism>
<proteinExistence type="predicted"/>
<dbReference type="InterPro" id="IPR050579">
    <property type="entry name" value="PMP-22/EMP/MP20-like"/>
</dbReference>